<proteinExistence type="predicted"/>
<name>A0A822N497_9VIBR</name>
<dbReference type="EMBL" id="CCJX01000090">
    <property type="protein sequence ID" value="CDT28768.1"/>
    <property type="molecule type" value="Genomic_DNA"/>
</dbReference>
<gene>
    <name evidence="1" type="ORF">VCR4J5_180081</name>
    <name evidence="2" type="ORF">VCR5J5_330030</name>
</gene>
<reference evidence="4" key="1">
    <citation type="submission" date="2014-06" db="EMBL/GenBank/DDBJ databases">
        <authorList>
            <person name="Le Roux Frederique"/>
        </authorList>
    </citation>
    <scope>NUCLEOTIDE SEQUENCE [LARGE SCALE GENOMIC DNA]</scope>
    <source>
        <strain evidence="4">J5-5</strain>
    </source>
</reference>
<dbReference type="AlphaFoldDB" id="A0A822N497"/>
<organism evidence="2 4">
    <name type="scientific">Vibrio crassostreae</name>
    <dbReference type="NCBI Taxonomy" id="246167"/>
    <lineage>
        <taxon>Bacteria</taxon>
        <taxon>Pseudomonadati</taxon>
        <taxon>Pseudomonadota</taxon>
        <taxon>Gammaproteobacteria</taxon>
        <taxon>Vibrionales</taxon>
        <taxon>Vibrionaceae</taxon>
        <taxon>Vibrio</taxon>
    </lineage>
</organism>
<comment type="caution">
    <text evidence="2">The sequence shown here is derived from an EMBL/GenBank/DDBJ whole genome shotgun (WGS) entry which is preliminary data.</text>
</comment>
<evidence type="ECO:0000313" key="3">
    <source>
        <dbReference type="Proteomes" id="UP000049077"/>
    </source>
</evidence>
<dbReference type="Proteomes" id="UP000049077">
    <property type="component" value="Unassembled WGS sequence"/>
</dbReference>
<reference evidence="2 3" key="2">
    <citation type="submission" date="2014-06" db="EMBL/GenBank/DDBJ databases">
        <authorList>
            <person name="Le Roux F."/>
        </authorList>
    </citation>
    <scope>NUCLEOTIDE SEQUENCE</scope>
    <source>
        <strain evidence="1 3">J5-4</strain>
        <strain evidence="2">J5-5</strain>
    </source>
</reference>
<sequence>MWKVDFKRVSAYKCSFALLCGMTTDSLEISKLLRDWEIHYAYPLLW</sequence>
<evidence type="ECO:0000313" key="4">
    <source>
        <dbReference type="Proteomes" id="UP000049495"/>
    </source>
</evidence>
<keyword evidence="3" id="KW-1185">Reference proteome</keyword>
<protein>
    <submittedName>
        <fullName evidence="2">Uncharacterized protein</fullName>
    </submittedName>
</protein>
<evidence type="ECO:0000313" key="1">
    <source>
        <dbReference type="EMBL" id="CDT28768.1"/>
    </source>
</evidence>
<dbReference type="EMBL" id="CCJV01000093">
    <property type="protein sequence ID" value="CDT46326.1"/>
    <property type="molecule type" value="Genomic_DNA"/>
</dbReference>
<accession>A0A822N497</accession>
<dbReference type="Proteomes" id="UP000049495">
    <property type="component" value="Unassembled WGS sequence"/>
</dbReference>
<evidence type="ECO:0000313" key="2">
    <source>
        <dbReference type="EMBL" id="CDT46326.1"/>
    </source>
</evidence>